<dbReference type="Gene3D" id="3.40.50.150">
    <property type="entry name" value="Vaccinia Virus protein VP39"/>
    <property type="match status" value="1"/>
</dbReference>
<dbReference type="SUPFAM" id="SSF53335">
    <property type="entry name" value="S-adenosyl-L-methionine-dependent methyltransferases"/>
    <property type="match status" value="1"/>
</dbReference>
<keyword evidence="3" id="KW-1185">Reference proteome</keyword>
<dbReference type="InterPro" id="IPR013217">
    <property type="entry name" value="Methyltransf_12"/>
</dbReference>
<evidence type="ECO:0000259" key="1">
    <source>
        <dbReference type="Pfam" id="PF08242"/>
    </source>
</evidence>
<feature type="domain" description="Methyltransferase type 12" evidence="1">
    <location>
        <begin position="70"/>
        <end position="174"/>
    </location>
</feature>
<dbReference type="RefSeq" id="WP_349497655.1">
    <property type="nucleotide sequence ID" value="NZ_BSTI01000030.1"/>
</dbReference>
<sequence>MLRIIRSKRPFLQFGARVVVLDGGMAHTHDGIDWAERIPQMRRADELNASTYAVVAKRLTSDLPEGAVVVDVGSGTGAMSAALASVLAERGGGKLLLVDAVPELLSVAADAARGAIETSRVEIETVVADLAHDDLRDLLPPAQLIWAASMVHHLPDQQAAVAGLARALATDGMLSLAEGGLETQCLPWDLGVGEPGLERRLLTAHSEWFCEMRAEMPGAVRMPYGWNVALGRAGLADVNAFSVLLDLPAPPSDALRAYVTHRLRWLVEMASERLAAEDRRTADRLLDPDDSEFVGRRDDLYLLGAYTVHSGVLR</sequence>
<proteinExistence type="predicted"/>
<dbReference type="CDD" id="cd02440">
    <property type="entry name" value="AdoMet_MTases"/>
    <property type="match status" value="1"/>
</dbReference>
<dbReference type="EMBL" id="BSTI01000030">
    <property type="protein sequence ID" value="GLY71039.1"/>
    <property type="molecule type" value="Genomic_DNA"/>
</dbReference>
<dbReference type="AlphaFoldDB" id="A0A9W6R8J9"/>
<dbReference type="InterPro" id="IPR029063">
    <property type="entry name" value="SAM-dependent_MTases_sf"/>
</dbReference>
<gene>
    <name evidence="2" type="ORF">Atai01_76580</name>
</gene>
<evidence type="ECO:0000313" key="2">
    <source>
        <dbReference type="EMBL" id="GLY71039.1"/>
    </source>
</evidence>
<dbReference type="Pfam" id="PF08242">
    <property type="entry name" value="Methyltransf_12"/>
    <property type="match status" value="1"/>
</dbReference>
<evidence type="ECO:0000313" key="3">
    <source>
        <dbReference type="Proteomes" id="UP001165136"/>
    </source>
</evidence>
<organism evidence="2 3">
    <name type="scientific">Amycolatopsis taiwanensis</name>
    <dbReference type="NCBI Taxonomy" id="342230"/>
    <lineage>
        <taxon>Bacteria</taxon>
        <taxon>Bacillati</taxon>
        <taxon>Actinomycetota</taxon>
        <taxon>Actinomycetes</taxon>
        <taxon>Pseudonocardiales</taxon>
        <taxon>Pseudonocardiaceae</taxon>
        <taxon>Amycolatopsis</taxon>
    </lineage>
</organism>
<protein>
    <recommendedName>
        <fullName evidence="1">Methyltransferase type 12 domain-containing protein</fullName>
    </recommendedName>
</protein>
<accession>A0A9W6R8J9</accession>
<comment type="caution">
    <text evidence="2">The sequence shown here is derived from an EMBL/GenBank/DDBJ whole genome shotgun (WGS) entry which is preliminary data.</text>
</comment>
<name>A0A9W6R8J9_9PSEU</name>
<dbReference type="Proteomes" id="UP001165136">
    <property type="component" value="Unassembled WGS sequence"/>
</dbReference>
<reference evidence="2" key="1">
    <citation type="submission" date="2023-03" db="EMBL/GenBank/DDBJ databases">
        <title>Amycolatopsis taiwanensis NBRC 103393.</title>
        <authorList>
            <person name="Ichikawa N."/>
            <person name="Sato H."/>
            <person name="Tonouchi N."/>
        </authorList>
    </citation>
    <scope>NUCLEOTIDE SEQUENCE</scope>
    <source>
        <strain evidence="2">NBRC 103393</strain>
    </source>
</reference>